<protein>
    <submittedName>
        <fullName evidence="1">Uncharacterized protein</fullName>
    </submittedName>
</protein>
<proteinExistence type="predicted"/>
<dbReference type="EMBL" id="KN817519">
    <property type="protein sequence ID" value="KJA29416.1"/>
    <property type="molecule type" value="Genomic_DNA"/>
</dbReference>
<organism evidence="1 2">
    <name type="scientific">Hypholoma sublateritium (strain FD-334 SS-4)</name>
    <dbReference type="NCBI Taxonomy" id="945553"/>
    <lineage>
        <taxon>Eukaryota</taxon>
        <taxon>Fungi</taxon>
        <taxon>Dikarya</taxon>
        <taxon>Basidiomycota</taxon>
        <taxon>Agaricomycotina</taxon>
        <taxon>Agaricomycetes</taxon>
        <taxon>Agaricomycetidae</taxon>
        <taxon>Agaricales</taxon>
        <taxon>Agaricineae</taxon>
        <taxon>Strophariaceae</taxon>
        <taxon>Hypholoma</taxon>
    </lineage>
</organism>
<keyword evidence="2" id="KW-1185">Reference proteome</keyword>
<dbReference type="OrthoDB" id="2652955at2759"/>
<evidence type="ECO:0000313" key="1">
    <source>
        <dbReference type="EMBL" id="KJA29416.1"/>
    </source>
</evidence>
<evidence type="ECO:0000313" key="2">
    <source>
        <dbReference type="Proteomes" id="UP000054270"/>
    </source>
</evidence>
<reference evidence="2" key="1">
    <citation type="submission" date="2014-04" db="EMBL/GenBank/DDBJ databases">
        <title>Evolutionary Origins and Diversification of the Mycorrhizal Mutualists.</title>
        <authorList>
            <consortium name="DOE Joint Genome Institute"/>
            <consortium name="Mycorrhizal Genomics Consortium"/>
            <person name="Kohler A."/>
            <person name="Kuo A."/>
            <person name="Nagy L.G."/>
            <person name="Floudas D."/>
            <person name="Copeland A."/>
            <person name="Barry K.W."/>
            <person name="Cichocki N."/>
            <person name="Veneault-Fourrey C."/>
            <person name="LaButti K."/>
            <person name="Lindquist E.A."/>
            <person name="Lipzen A."/>
            <person name="Lundell T."/>
            <person name="Morin E."/>
            <person name="Murat C."/>
            <person name="Riley R."/>
            <person name="Ohm R."/>
            <person name="Sun H."/>
            <person name="Tunlid A."/>
            <person name="Henrissat B."/>
            <person name="Grigoriev I.V."/>
            <person name="Hibbett D.S."/>
            <person name="Martin F."/>
        </authorList>
    </citation>
    <scope>NUCLEOTIDE SEQUENCE [LARGE SCALE GENOMIC DNA]</scope>
    <source>
        <strain evidence="2">FD-334 SS-4</strain>
    </source>
</reference>
<dbReference type="AlphaFoldDB" id="A0A0D2PM68"/>
<gene>
    <name evidence="1" type="ORF">HYPSUDRAFT_73865</name>
</gene>
<dbReference type="Proteomes" id="UP000054270">
    <property type="component" value="Unassembled WGS sequence"/>
</dbReference>
<accession>A0A0D2PM68</accession>
<sequence length="292" mass="32619">MSSPKPMGLAQIFGTVKLSNMRSAIFQSGSTRVLVDAVFNVVDGDEPMLWALLRLDASSDGLALMQQIDTRPLALACLCAKVSTMTESSIRPELLTRGRKWKDYAFIGDVDQVALVDLGTMPDDEVNQVFLQTRSNFHFTGTVTASNTLTTSFYVEPSFHMPAFPAHCFPSAANKELWAQKPLPPLGSLVTVEGYLDQVRRCASKAVTLFEIQVEEFRVFKPPRMVSDPGPHATCHFHHVDDVYGTRRNVEGAYQFRVAAAKHPFYLTHFEKGLIGFSKVIRESFENRKKLL</sequence>
<name>A0A0D2PM68_HYPSF</name>